<evidence type="ECO:0000256" key="1">
    <source>
        <dbReference type="ARBA" id="ARBA00004651"/>
    </source>
</evidence>
<feature type="domain" description="VTT" evidence="8">
    <location>
        <begin position="40"/>
        <end position="164"/>
    </location>
</feature>
<dbReference type="GO" id="GO:0005886">
    <property type="term" value="C:plasma membrane"/>
    <property type="evidence" value="ECO:0007669"/>
    <property type="project" value="UniProtKB-SubCell"/>
</dbReference>
<evidence type="ECO:0000259" key="8">
    <source>
        <dbReference type="Pfam" id="PF09335"/>
    </source>
</evidence>
<keyword evidence="6 7" id="KW-0472">Membrane</keyword>
<evidence type="ECO:0000256" key="2">
    <source>
        <dbReference type="ARBA" id="ARBA00010792"/>
    </source>
</evidence>
<dbReference type="PANTHER" id="PTHR30353:SF15">
    <property type="entry name" value="INNER MEMBRANE PROTEIN YABI"/>
    <property type="match status" value="1"/>
</dbReference>
<comment type="similarity">
    <text evidence="2 7">Belongs to the DedA family.</text>
</comment>
<evidence type="ECO:0000313" key="9">
    <source>
        <dbReference type="EMBL" id="TLP76883.1"/>
    </source>
</evidence>
<feature type="transmembrane region" description="Helical" evidence="7">
    <location>
        <begin position="145"/>
        <end position="164"/>
    </location>
</feature>
<keyword evidence="3 7" id="KW-1003">Cell membrane</keyword>
<feature type="transmembrane region" description="Helical" evidence="7">
    <location>
        <begin position="60"/>
        <end position="80"/>
    </location>
</feature>
<protein>
    <submittedName>
        <fullName evidence="9">DedA family protein</fullName>
    </submittedName>
</protein>
<gene>
    <name evidence="9" type="ORF">FEF27_06470</name>
</gene>
<evidence type="ECO:0000256" key="3">
    <source>
        <dbReference type="ARBA" id="ARBA00022475"/>
    </source>
</evidence>
<keyword evidence="10" id="KW-1185">Reference proteome</keyword>
<name>A0A5R9AE35_9MICC</name>
<evidence type="ECO:0000313" key="10">
    <source>
        <dbReference type="Proteomes" id="UP000306544"/>
    </source>
</evidence>
<sequence>MGLGDLLDQLNELILTAASGWWTLIGLFVFCVGDGVFPVLPSDALVVGLGSVQDSPGTPHWMWVVLVAAGGAVLGDFIAWNLGRWIGTHRFEWMRQPTPQKTLVWARHELDKRGVLLIFVGRFIPGARVAINFVAGSTQFSLRRFLLIDGAASLLWAGWLTGLGMIGEALIGNMLIAMAVGIGVAIVLGWISERLFKLFTAWLDRRGYHLDPEGYQDIGEVPVEPPIHLRRRPRNPRHDDDAS</sequence>
<dbReference type="OrthoDB" id="162303at2"/>
<dbReference type="Proteomes" id="UP000306544">
    <property type="component" value="Unassembled WGS sequence"/>
</dbReference>
<organism evidence="9 10">
    <name type="scientific">Nesterenkonia sphaerica</name>
    <dbReference type="NCBI Taxonomy" id="1804988"/>
    <lineage>
        <taxon>Bacteria</taxon>
        <taxon>Bacillati</taxon>
        <taxon>Actinomycetota</taxon>
        <taxon>Actinomycetes</taxon>
        <taxon>Micrococcales</taxon>
        <taxon>Micrococcaceae</taxon>
        <taxon>Nesterenkonia</taxon>
    </lineage>
</organism>
<dbReference type="Pfam" id="PF09335">
    <property type="entry name" value="VTT_dom"/>
    <property type="match status" value="1"/>
</dbReference>
<reference evidence="9 10" key="1">
    <citation type="submission" date="2019-05" db="EMBL/GenBank/DDBJ databases">
        <title>Nesterenkonia sp. GY239, isolated from the Southern Atlantic Ocean.</title>
        <authorList>
            <person name="Zhang G."/>
        </authorList>
    </citation>
    <scope>NUCLEOTIDE SEQUENCE [LARGE SCALE GENOMIC DNA]</scope>
    <source>
        <strain evidence="9 10">GY239</strain>
    </source>
</reference>
<evidence type="ECO:0000256" key="7">
    <source>
        <dbReference type="RuleBase" id="RU367016"/>
    </source>
</evidence>
<feature type="transmembrane region" description="Helical" evidence="7">
    <location>
        <begin position="21"/>
        <end position="40"/>
    </location>
</feature>
<dbReference type="InterPro" id="IPR032818">
    <property type="entry name" value="DedA-like"/>
</dbReference>
<feature type="transmembrane region" description="Helical" evidence="7">
    <location>
        <begin position="170"/>
        <end position="191"/>
    </location>
</feature>
<comment type="subcellular location">
    <subcellularLocation>
        <location evidence="1 7">Cell membrane</location>
        <topology evidence="1 7">Multi-pass membrane protein</topology>
    </subcellularLocation>
</comment>
<evidence type="ECO:0000256" key="4">
    <source>
        <dbReference type="ARBA" id="ARBA00022692"/>
    </source>
</evidence>
<evidence type="ECO:0000256" key="5">
    <source>
        <dbReference type="ARBA" id="ARBA00022989"/>
    </source>
</evidence>
<dbReference type="RefSeq" id="WP_138170026.1">
    <property type="nucleotide sequence ID" value="NZ_VAWA01000006.1"/>
</dbReference>
<keyword evidence="5 7" id="KW-1133">Transmembrane helix</keyword>
<proteinExistence type="inferred from homology"/>
<dbReference type="InterPro" id="IPR032816">
    <property type="entry name" value="VTT_dom"/>
</dbReference>
<comment type="caution">
    <text evidence="9">The sequence shown here is derived from an EMBL/GenBank/DDBJ whole genome shotgun (WGS) entry which is preliminary data.</text>
</comment>
<dbReference type="EMBL" id="VAWA01000006">
    <property type="protein sequence ID" value="TLP76883.1"/>
    <property type="molecule type" value="Genomic_DNA"/>
</dbReference>
<dbReference type="AlphaFoldDB" id="A0A5R9AE35"/>
<accession>A0A5R9AE35</accession>
<keyword evidence="4 7" id="KW-0812">Transmembrane</keyword>
<dbReference type="PANTHER" id="PTHR30353">
    <property type="entry name" value="INNER MEMBRANE PROTEIN DEDA-RELATED"/>
    <property type="match status" value="1"/>
</dbReference>
<evidence type="ECO:0000256" key="6">
    <source>
        <dbReference type="ARBA" id="ARBA00023136"/>
    </source>
</evidence>